<gene>
    <name evidence="1" type="ORF">RO07_20965</name>
</gene>
<name>A0ABM5S3J5_PANPU</name>
<dbReference type="EMBL" id="CP010310">
    <property type="protein sequence ID" value="AJC22342.1"/>
    <property type="molecule type" value="Genomic_DNA"/>
</dbReference>
<evidence type="ECO:0000313" key="2">
    <source>
        <dbReference type="Proteomes" id="UP000035086"/>
    </source>
</evidence>
<dbReference type="Proteomes" id="UP000035086">
    <property type="component" value="Chromosome"/>
</dbReference>
<proteinExistence type="predicted"/>
<accession>A0ABM5S3J5</accession>
<evidence type="ECO:0000313" key="1">
    <source>
        <dbReference type="EMBL" id="AJC22342.1"/>
    </source>
</evidence>
<keyword evidence="2" id="KW-1185">Reference proteome</keyword>
<organism evidence="1 2">
    <name type="scientific">Pandoraea pulmonicola</name>
    <dbReference type="NCBI Taxonomy" id="93221"/>
    <lineage>
        <taxon>Bacteria</taxon>
        <taxon>Pseudomonadati</taxon>
        <taxon>Pseudomonadota</taxon>
        <taxon>Betaproteobacteria</taxon>
        <taxon>Burkholderiales</taxon>
        <taxon>Burkholderiaceae</taxon>
        <taxon>Pandoraea</taxon>
    </lineage>
</organism>
<reference evidence="1" key="1">
    <citation type="submission" date="2016-11" db="EMBL/GenBank/DDBJ databases">
        <title>Complete Genome Sequencing of Pandoraea pulmonicola DSM 16583.</title>
        <authorList>
            <person name="Chan K.-G."/>
        </authorList>
    </citation>
    <scope>NUCLEOTIDE SEQUENCE</scope>
    <source>
        <strain evidence="1">DSM 16583</strain>
    </source>
</reference>
<protein>
    <submittedName>
        <fullName evidence="1">Uncharacterized protein</fullName>
    </submittedName>
</protein>
<sequence>MVLLLRRCTCFTRQPQFWRLEKTLQGVSTIGTPRAIQGGLHLLVLPEQVIRIAEAGERVFNHCLMHRCDPGGHCDAEACPSEQKEVLRTAQFFRTRGFDTLAQFLHRFVRYFRWMAKIQLPRHGLL</sequence>